<evidence type="ECO:0000256" key="9">
    <source>
        <dbReference type="SAM" id="MobiDB-lite"/>
    </source>
</evidence>
<dbReference type="Pfam" id="PF08528">
    <property type="entry name" value="Whi5"/>
    <property type="match status" value="1"/>
</dbReference>
<feature type="compositionally biased region" description="Basic and acidic residues" evidence="9">
    <location>
        <begin position="186"/>
        <end position="206"/>
    </location>
</feature>
<dbReference type="RefSeq" id="XP_041135829.1">
    <property type="nucleotide sequence ID" value="XM_041281990.1"/>
</dbReference>
<dbReference type="Proteomes" id="UP000663131">
    <property type="component" value="Chromosome 6"/>
</dbReference>
<feature type="region of interest" description="Disordered" evidence="9">
    <location>
        <begin position="333"/>
        <end position="437"/>
    </location>
</feature>
<feature type="region of interest" description="Disordered" evidence="9">
    <location>
        <begin position="461"/>
        <end position="519"/>
    </location>
</feature>
<keyword evidence="4" id="KW-0963">Cytoplasm</keyword>
<keyword evidence="8" id="KW-0539">Nucleus</keyword>
<feature type="compositionally biased region" description="Polar residues" evidence="9">
    <location>
        <begin position="247"/>
        <end position="263"/>
    </location>
</feature>
<feature type="region of interest" description="Disordered" evidence="9">
    <location>
        <begin position="1"/>
        <end position="162"/>
    </location>
</feature>
<feature type="compositionally biased region" description="Basic and acidic residues" evidence="9">
    <location>
        <begin position="79"/>
        <end position="89"/>
    </location>
</feature>
<feature type="compositionally biased region" description="Basic and acidic residues" evidence="9">
    <location>
        <begin position="135"/>
        <end position="162"/>
    </location>
</feature>
<comment type="subcellular location">
    <subcellularLocation>
        <location evidence="2">Cytoplasm</location>
    </subcellularLocation>
    <subcellularLocation>
        <location evidence="1">Nucleus</location>
    </subcellularLocation>
</comment>
<feature type="compositionally biased region" description="Acidic residues" evidence="9">
    <location>
        <begin position="396"/>
        <end position="411"/>
    </location>
</feature>
<feature type="compositionally biased region" description="Basic and acidic residues" evidence="9">
    <location>
        <begin position="214"/>
        <end position="225"/>
    </location>
</feature>
<name>A0A871R2B8_DEKBR</name>
<feature type="region of interest" description="Disordered" evidence="9">
    <location>
        <begin position="180"/>
        <end position="319"/>
    </location>
</feature>
<evidence type="ECO:0000256" key="7">
    <source>
        <dbReference type="ARBA" id="ARBA00023163"/>
    </source>
</evidence>
<feature type="compositionally biased region" description="Pro residues" evidence="9">
    <location>
        <begin position="299"/>
        <end position="308"/>
    </location>
</feature>
<evidence type="ECO:0000313" key="11">
    <source>
        <dbReference type="Proteomes" id="UP000663131"/>
    </source>
</evidence>
<evidence type="ECO:0000256" key="2">
    <source>
        <dbReference type="ARBA" id="ARBA00004496"/>
    </source>
</evidence>
<proteinExistence type="inferred from homology"/>
<gene>
    <name evidence="10" type="ORF">BRETT_003483</name>
</gene>
<feature type="compositionally biased region" description="Polar residues" evidence="9">
    <location>
        <begin position="1"/>
        <end position="14"/>
    </location>
</feature>
<keyword evidence="6" id="KW-0805">Transcription regulation</keyword>
<evidence type="ECO:0000256" key="1">
    <source>
        <dbReference type="ARBA" id="ARBA00004123"/>
    </source>
</evidence>
<dbReference type="OrthoDB" id="2359117at2759"/>
<feature type="compositionally biased region" description="Acidic residues" evidence="9">
    <location>
        <begin position="507"/>
        <end position="519"/>
    </location>
</feature>
<reference evidence="10" key="1">
    <citation type="submission" date="2020-10" db="EMBL/GenBank/DDBJ databases">
        <authorList>
            <person name="Palmer J.M."/>
        </authorList>
    </citation>
    <scope>NUCLEOTIDE SEQUENCE</scope>
    <source>
        <strain evidence="10">UCD 2041</strain>
    </source>
</reference>
<protein>
    <submittedName>
        <fullName evidence="10">Uncharacterized protein</fullName>
    </submittedName>
</protein>
<evidence type="ECO:0000256" key="8">
    <source>
        <dbReference type="ARBA" id="ARBA00023242"/>
    </source>
</evidence>
<sequence>MISSASQGHSSSRESLPLKNARPVQAVESRGGPVSPEKKNGSDTSLPLPKTPSMNRNATFENAGFPMFQTPEKTPIRQISRDDQSRGGDADSAMLLSPPGVASPGSRKRRSNDFYTLLKSPRTPQHSRPMSIEEGEIRRLEECSWPSPEKEYSVSPRVERGTDVKRISENLKTQLNYAKAKIQHGWSDKSLAEVRKQLETQKEGNKKGNKKDRQKSDKTSYDEFWKTPGEALPRYERQEARRRPKTPQKSNILPKSHGIQHSITLDEVASHHRKLKQYGASGSAERALLEALSPRTPRHAPPNGPPPSVSRSPIPETRLEHDAIVSLMTLATPKDKLSASSSPKKGQKGHLSAFLPGLLHRRSPNRDANARHQLGGPLLPPPSPSKTHTFARSPTYDDDDITEVETSDEDESRVRLPALDSRLSSSPISRTLPPLQVSPRFAGTGQLVGLGLSKNPATFASLRTRPSVGRFGEEGEKVGGSEKMGEGEKFGKRGNVGKKRERREKENDDDDDDDRTLSE</sequence>
<keyword evidence="5" id="KW-0678">Repressor</keyword>
<organism evidence="10 11">
    <name type="scientific">Dekkera bruxellensis</name>
    <name type="common">Brettanomyces custersii</name>
    <dbReference type="NCBI Taxonomy" id="5007"/>
    <lineage>
        <taxon>Eukaryota</taxon>
        <taxon>Fungi</taxon>
        <taxon>Dikarya</taxon>
        <taxon>Ascomycota</taxon>
        <taxon>Saccharomycotina</taxon>
        <taxon>Pichiomycetes</taxon>
        <taxon>Pichiales</taxon>
        <taxon>Pichiaceae</taxon>
        <taxon>Brettanomyces</taxon>
    </lineage>
</organism>
<evidence type="ECO:0000313" key="10">
    <source>
        <dbReference type="EMBL" id="QOU19336.1"/>
    </source>
</evidence>
<dbReference type="InterPro" id="IPR013734">
    <property type="entry name" value="TF_Nrm1/Whi5"/>
</dbReference>
<dbReference type="GeneID" id="64575406"/>
<evidence type="ECO:0000256" key="4">
    <source>
        <dbReference type="ARBA" id="ARBA00022490"/>
    </source>
</evidence>
<dbReference type="KEGG" id="bbrx:BRETT_003483"/>
<dbReference type="GO" id="GO:0005634">
    <property type="term" value="C:nucleus"/>
    <property type="evidence" value="ECO:0007669"/>
    <property type="project" value="UniProtKB-SubCell"/>
</dbReference>
<dbReference type="EMBL" id="CP063134">
    <property type="protein sequence ID" value="QOU19336.1"/>
    <property type="molecule type" value="Genomic_DNA"/>
</dbReference>
<evidence type="ECO:0000256" key="5">
    <source>
        <dbReference type="ARBA" id="ARBA00022491"/>
    </source>
</evidence>
<dbReference type="AlphaFoldDB" id="A0A871R2B8"/>
<evidence type="ECO:0000256" key="3">
    <source>
        <dbReference type="ARBA" id="ARBA00006922"/>
    </source>
</evidence>
<reference evidence="10" key="2">
    <citation type="journal article" name="BMC Genomics">
        <title>New genome assemblies reveal patterns of domestication and adaptation across Brettanomyces (Dekkera) species.</title>
        <authorList>
            <person name="Roach M.J."/>
            <person name="Borneman A.R."/>
        </authorList>
    </citation>
    <scope>NUCLEOTIDE SEQUENCE</scope>
    <source>
        <strain evidence="10">UCD 2041</strain>
    </source>
</reference>
<evidence type="ECO:0000256" key="6">
    <source>
        <dbReference type="ARBA" id="ARBA00023015"/>
    </source>
</evidence>
<keyword evidence="7" id="KW-0804">Transcription</keyword>
<accession>A0A871R2B8</accession>
<dbReference type="GO" id="GO:0005737">
    <property type="term" value="C:cytoplasm"/>
    <property type="evidence" value="ECO:0007669"/>
    <property type="project" value="UniProtKB-SubCell"/>
</dbReference>
<feature type="compositionally biased region" description="Basic and acidic residues" evidence="9">
    <location>
        <begin position="471"/>
        <end position="491"/>
    </location>
</feature>
<comment type="similarity">
    <text evidence="3">Belongs to the WHI5/NRM1 family.</text>
</comment>